<protein>
    <submittedName>
        <fullName evidence="1">Uncharacterized protein</fullName>
    </submittedName>
</protein>
<proteinExistence type="predicted"/>
<accession>V4RNL3</accession>
<dbReference type="Proteomes" id="UP000017837">
    <property type="component" value="Unassembled WGS sequence"/>
</dbReference>
<dbReference type="AlphaFoldDB" id="V4RNL3"/>
<organism evidence="1 2">
    <name type="scientific">Asticcacaulis benevestitus DSM 16100 = ATCC BAA-896</name>
    <dbReference type="NCBI Taxonomy" id="1121022"/>
    <lineage>
        <taxon>Bacteria</taxon>
        <taxon>Pseudomonadati</taxon>
        <taxon>Pseudomonadota</taxon>
        <taxon>Alphaproteobacteria</taxon>
        <taxon>Caulobacterales</taxon>
        <taxon>Caulobacteraceae</taxon>
        <taxon>Asticcacaulis</taxon>
    </lineage>
</organism>
<evidence type="ECO:0000313" key="1">
    <source>
        <dbReference type="EMBL" id="ESQ92828.1"/>
    </source>
</evidence>
<gene>
    <name evidence="1" type="ORF">ABENE_06920</name>
</gene>
<evidence type="ECO:0000313" key="2">
    <source>
        <dbReference type="Proteomes" id="UP000017837"/>
    </source>
</evidence>
<keyword evidence="2" id="KW-1185">Reference proteome</keyword>
<sequence>MVSKAKRGNMQQVRATCSPEVDRSLDGRRPIWLLQACELRMQHYICATCCFDTRYPSFNSDYSTLVTLTWSFKNV</sequence>
<dbReference type="EMBL" id="AWGB01000010">
    <property type="protein sequence ID" value="ESQ92828.1"/>
    <property type="molecule type" value="Genomic_DNA"/>
</dbReference>
<dbReference type="PATRIC" id="fig|1121022.4.peg.1382"/>
<name>V4RNL3_9CAUL</name>
<comment type="caution">
    <text evidence="1">The sequence shown here is derived from an EMBL/GenBank/DDBJ whole genome shotgun (WGS) entry which is preliminary data.</text>
</comment>
<reference evidence="1 2" key="1">
    <citation type="journal article" date="2014" name="Nature">
        <title>Sequential evolution of bacterial morphology by co-option of a developmental regulator.</title>
        <authorList>
            <person name="Jiang C."/>
            <person name="Brown P.J."/>
            <person name="Ducret A."/>
            <person name="Brun Y.V."/>
        </authorList>
    </citation>
    <scope>NUCLEOTIDE SEQUENCE [LARGE SCALE GENOMIC DNA]</scope>
    <source>
        <strain evidence="1 2">DSM 16100</strain>
    </source>
</reference>